<dbReference type="SUPFAM" id="SSF50156">
    <property type="entry name" value="PDZ domain-like"/>
    <property type="match status" value="1"/>
</dbReference>
<dbReference type="InterPro" id="IPR009003">
    <property type="entry name" value="Peptidase_S1_PA"/>
</dbReference>
<dbReference type="AlphaFoldDB" id="A0A6C0GMJ9"/>
<comment type="similarity">
    <text evidence="1">Belongs to the peptidase S1C family.</text>
</comment>
<evidence type="ECO:0000259" key="6">
    <source>
        <dbReference type="PROSITE" id="PS50106"/>
    </source>
</evidence>
<evidence type="ECO:0000313" key="8">
    <source>
        <dbReference type="Proteomes" id="UP000480178"/>
    </source>
</evidence>
<reference evidence="7 8" key="1">
    <citation type="submission" date="2020-01" db="EMBL/GenBank/DDBJ databases">
        <authorList>
            <person name="Kim M.K."/>
        </authorList>
    </citation>
    <scope>NUCLEOTIDE SEQUENCE [LARGE SCALE GENOMIC DNA]</scope>
    <source>
        <strain evidence="7 8">172606-1</strain>
    </source>
</reference>
<proteinExistence type="inferred from homology"/>
<dbReference type="CDD" id="cd06779">
    <property type="entry name" value="cpPDZ_Deg_HtrA-like"/>
    <property type="match status" value="1"/>
</dbReference>
<feature type="domain" description="PDZ" evidence="6">
    <location>
        <begin position="270"/>
        <end position="361"/>
    </location>
</feature>
<dbReference type="EMBL" id="CP048222">
    <property type="protein sequence ID" value="QHT69291.1"/>
    <property type="molecule type" value="Genomic_DNA"/>
</dbReference>
<feature type="chain" id="PRO_5025416619" evidence="5">
    <location>
        <begin position="20"/>
        <end position="475"/>
    </location>
</feature>
<dbReference type="PRINTS" id="PR00834">
    <property type="entry name" value="PROTEASES2C"/>
</dbReference>
<accession>A0A6C0GMJ9</accession>
<dbReference type="Pfam" id="PF13180">
    <property type="entry name" value="PDZ_2"/>
    <property type="match status" value="1"/>
</dbReference>
<dbReference type="InterPro" id="IPR001478">
    <property type="entry name" value="PDZ"/>
</dbReference>
<evidence type="ECO:0000256" key="4">
    <source>
        <dbReference type="ARBA" id="ARBA00022825"/>
    </source>
</evidence>
<keyword evidence="5" id="KW-0732">Signal</keyword>
<evidence type="ECO:0000256" key="1">
    <source>
        <dbReference type="ARBA" id="ARBA00010541"/>
    </source>
</evidence>
<gene>
    <name evidence="7" type="ORF">GXP67_22960</name>
</gene>
<dbReference type="GO" id="GO:0006508">
    <property type="term" value="P:proteolysis"/>
    <property type="evidence" value="ECO:0007669"/>
    <property type="project" value="UniProtKB-KW"/>
</dbReference>
<name>A0A6C0GMJ9_9BACT</name>
<dbReference type="Proteomes" id="UP000480178">
    <property type="component" value="Chromosome"/>
</dbReference>
<dbReference type="Gene3D" id="2.40.10.120">
    <property type="match status" value="1"/>
</dbReference>
<dbReference type="SUPFAM" id="SSF50494">
    <property type="entry name" value="Trypsin-like serine proteases"/>
    <property type="match status" value="1"/>
</dbReference>
<evidence type="ECO:0000313" key="7">
    <source>
        <dbReference type="EMBL" id="QHT69291.1"/>
    </source>
</evidence>
<keyword evidence="3" id="KW-0378">Hydrolase</keyword>
<dbReference type="PANTHER" id="PTHR43343:SF3">
    <property type="entry name" value="PROTEASE DO-LIKE 8, CHLOROPLASTIC"/>
    <property type="match status" value="1"/>
</dbReference>
<evidence type="ECO:0000256" key="3">
    <source>
        <dbReference type="ARBA" id="ARBA00022801"/>
    </source>
</evidence>
<dbReference type="InterPro" id="IPR051201">
    <property type="entry name" value="Chloro_Bact_Ser_Proteases"/>
</dbReference>
<dbReference type="PROSITE" id="PS50106">
    <property type="entry name" value="PDZ"/>
    <property type="match status" value="1"/>
</dbReference>
<dbReference type="FunFam" id="2.40.10.10:FF:000001">
    <property type="entry name" value="Periplasmic serine protease DegS"/>
    <property type="match status" value="1"/>
</dbReference>
<dbReference type="GO" id="GO:0004252">
    <property type="term" value="F:serine-type endopeptidase activity"/>
    <property type="evidence" value="ECO:0007669"/>
    <property type="project" value="InterPro"/>
</dbReference>
<keyword evidence="4" id="KW-0720">Serine protease</keyword>
<dbReference type="RefSeq" id="WP_162445280.1">
    <property type="nucleotide sequence ID" value="NZ_CP048222.1"/>
</dbReference>
<dbReference type="Pfam" id="PF13365">
    <property type="entry name" value="Trypsin_2"/>
    <property type="match status" value="1"/>
</dbReference>
<dbReference type="KEGG" id="rhoz:GXP67_22960"/>
<dbReference type="InterPro" id="IPR001940">
    <property type="entry name" value="Peptidase_S1C"/>
</dbReference>
<keyword evidence="2 7" id="KW-0645">Protease</keyword>
<dbReference type="SMART" id="SM00228">
    <property type="entry name" value="PDZ"/>
    <property type="match status" value="1"/>
</dbReference>
<keyword evidence="8" id="KW-1185">Reference proteome</keyword>
<sequence length="475" mass="51274">MKQTLKVLVLSFIAGISGAYTFEQFQPDEPKPGVQNQLPLQQASNRETYTNALAVTPDFVAASALSTPSVVYIKTASTAYAQQDFFDFFFGGGGTREQKVISSGSGVIFTSDGYIVTNNHVIENATTIEVIHSKRSYVAKLVGTDPSTDLAILKIEGKNLPNAKLGRSKDVQVGEWVLAVGNPFNLESTVTAGIVSAKGRNINILSSQFPIESFIQTDAAINPGNSGGALVNAKGELIGINTAILSRTGSYTGYGFAVPVDIVVKSVNDIIKYGEVQKAFMGAEVTDITSETFKQYNLSDYSGTVVTYVEKGGAAEKLGIRKGDVLVKINTEDINSKSAFDEQLSYYRPGDKVKVTFRQAGKIREGEALLTNREGTTEVLKRETFSIEGLGADLETVSKVERDKLGIENGVRVSNIRSGLMGRLGMEEGFIITAINKRPVTSAKEVVDVLGSMRGRVIVEGIDRRGRGSYYQFSM</sequence>
<evidence type="ECO:0000256" key="2">
    <source>
        <dbReference type="ARBA" id="ARBA00022670"/>
    </source>
</evidence>
<evidence type="ECO:0000256" key="5">
    <source>
        <dbReference type="SAM" id="SignalP"/>
    </source>
</evidence>
<dbReference type="Gene3D" id="2.30.42.10">
    <property type="match status" value="2"/>
</dbReference>
<dbReference type="InterPro" id="IPR036034">
    <property type="entry name" value="PDZ_sf"/>
</dbReference>
<organism evidence="7 8">
    <name type="scientific">Rhodocytophaga rosea</name>
    <dbReference type="NCBI Taxonomy" id="2704465"/>
    <lineage>
        <taxon>Bacteria</taxon>
        <taxon>Pseudomonadati</taxon>
        <taxon>Bacteroidota</taxon>
        <taxon>Cytophagia</taxon>
        <taxon>Cytophagales</taxon>
        <taxon>Rhodocytophagaceae</taxon>
        <taxon>Rhodocytophaga</taxon>
    </lineage>
</organism>
<dbReference type="PANTHER" id="PTHR43343">
    <property type="entry name" value="PEPTIDASE S12"/>
    <property type="match status" value="1"/>
</dbReference>
<protein>
    <submittedName>
        <fullName evidence="7">Trypsin-like serine protease</fullName>
    </submittedName>
</protein>
<feature type="signal peptide" evidence="5">
    <location>
        <begin position="1"/>
        <end position="19"/>
    </location>
</feature>